<keyword evidence="3" id="KW-1185">Reference proteome</keyword>
<dbReference type="EMBL" id="QKRW01000035">
    <property type="protein sequence ID" value="RAL60993.1"/>
    <property type="molecule type" value="Genomic_DNA"/>
</dbReference>
<dbReference type="Proteomes" id="UP000249056">
    <property type="component" value="Unassembled WGS sequence"/>
</dbReference>
<keyword evidence="1" id="KW-0175">Coiled coil</keyword>
<evidence type="ECO:0000313" key="2">
    <source>
        <dbReference type="EMBL" id="RAL60993.1"/>
    </source>
</evidence>
<evidence type="ECO:0000256" key="1">
    <source>
        <dbReference type="SAM" id="Coils"/>
    </source>
</evidence>
<sequence length="251" mass="27555">MEVVRTYLEVAQPPPSNSEVPANLPTLPTHPTYPTHPINSILTTPPTEQASARQVQAKLVELPERGRPATKEKAITAKKIAEKTKFFNALVEANDNNDKAEETIAELTVSKNTLANGKANVEILNRRLRDSVEALREKVYDLEEQSQALKSLEESEEKVRLLLIAGQSITTSVILSRTRLTKQSLEFRQLEIEASQVSGLIAQNSELATKNEQLHALIRGAESNFEVAVQDAAANLVASNSGEAVCPSRRL</sequence>
<comment type="caution">
    <text evidence="2">The sequence shown here is derived from an EMBL/GenBank/DDBJ whole genome shotgun (WGS) entry which is preliminary data.</text>
</comment>
<accession>A0A395INL6</accession>
<feature type="coiled-coil region" evidence="1">
    <location>
        <begin position="90"/>
        <end position="162"/>
    </location>
</feature>
<proteinExistence type="predicted"/>
<dbReference type="OrthoDB" id="3549872at2759"/>
<name>A0A395INL6_9HELO</name>
<reference evidence="2 3" key="1">
    <citation type="submission" date="2018-06" db="EMBL/GenBank/DDBJ databases">
        <title>Genome Sequence of the Brown Rot Fungal Pathogen Monilinia fructigena.</title>
        <authorList>
            <person name="Landi L."/>
            <person name="De Miccolis Angelini R.M."/>
            <person name="Pollastro S."/>
            <person name="Abate D."/>
            <person name="Faretra F."/>
            <person name="Romanazzi G."/>
        </authorList>
    </citation>
    <scope>NUCLEOTIDE SEQUENCE [LARGE SCALE GENOMIC DNA]</scope>
    <source>
        <strain evidence="2 3">Mfrg269</strain>
    </source>
</reference>
<protein>
    <submittedName>
        <fullName evidence="2">Uncharacterized protein</fullName>
    </submittedName>
</protein>
<evidence type="ECO:0000313" key="3">
    <source>
        <dbReference type="Proteomes" id="UP000249056"/>
    </source>
</evidence>
<gene>
    <name evidence="2" type="ORF">DID88_010089</name>
</gene>
<organism evidence="2 3">
    <name type="scientific">Monilinia fructigena</name>
    <dbReference type="NCBI Taxonomy" id="38457"/>
    <lineage>
        <taxon>Eukaryota</taxon>
        <taxon>Fungi</taxon>
        <taxon>Dikarya</taxon>
        <taxon>Ascomycota</taxon>
        <taxon>Pezizomycotina</taxon>
        <taxon>Leotiomycetes</taxon>
        <taxon>Helotiales</taxon>
        <taxon>Sclerotiniaceae</taxon>
        <taxon>Monilinia</taxon>
    </lineage>
</organism>
<dbReference type="AlphaFoldDB" id="A0A395INL6"/>